<feature type="region of interest" description="Disordered" evidence="9">
    <location>
        <begin position="270"/>
        <end position="299"/>
    </location>
</feature>
<dbReference type="InterPro" id="IPR001128">
    <property type="entry name" value="Cyt_P450"/>
</dbReference>
<evidence type="ECO:0000256" key="10">
    <source>
        <dbReference type="SAM" id="SignalP"/>
    </source>
</evidence>
<dbReference type="PRINTS" id="PR00464">
    <property type="entry name" value="EP450II"/>
</dbReference>
<sequence length="530" mass="58763">MQLLSAYLPVALGCLVVLVLAGKVQNYLEAQAFAHKNGTQPARKLPQWEQWVGIQNVLEMLRAARNHGILELGLRRYTAMGKTFETKALGRSFTHTIDPENIKTVLSTNFKDFAVGQRIDTLGPLLGSGIFTTDGAAWEHSRALVRPTFAKLQVSNLDTYEEHVSHLINLIPSNGATVDLAPLFFRLTIDAATEVLFGRSLNTLQKSPDSEEHMFMRAFDTAQSKAHFRPRNWFVANYIFRDADWDAALVTVHSFVDRYISNALRKRCASSPASTAPTGPGSKAAGEQGDDDGDDSCIVGPDGKKRYVFLYEMAKETSDPIELRHELLNVLLAGRDTTASLLSNTFFVLSRRPDIWAKLKEEVDALGGVFPDYDTLRGMKYVKYLLNESLRLYPVVPLNSRIASRNTVIPHGGGPDGQAPVTIGKGEGVSYSVYAMHRRKSVFGDDAHEFEPERWARSDMRPGWSYLPFNGGPRICPGQQFALTEASYVVVRLAQTFDRIESRDPNPWTEGLGLTTVNLNGAKVALVKDA</sequence>
<dbReference type="PROSITE" id="PS00086">
    <property type="entry name" value="CYTOCHROME_P450"/>
    <property type="match status" value="1"/>
</dbReference>
<evidence type="ECO:0000313" key="12">
    <source>
        <dbReference type="Proteomes" id="UP001430848"/>
    </source>
</evidence>
<feature type="chain" id="PRO_5047048792" description="N-alkane-inducible cytochrome P450" evidence="10">
    <location>
        <begin position="22"/>
        <end position="530"/>
    </location>
</feature>
<dbReference type="PANTHER" id="PTHR24287:SF1">
    <property type="entry name" value="P450, PUTATIVE (EUROFUNG)-RELATED"/>
    <property type="match status" value="1"/>
</dbReference>
<comment type="caution">
    <text evidence="11">The sequence shown here is derived from an EMBL/GenBank/DDBJ whole genome shotgun (WGS) entry which is preliminary data.</text>
</comment>
<comment type="cofactor">
    <cofactor evidence="1">
        <name>heme</name>
        <dbReference type="ChEBI" id="CHEBI:30413"/>
    </cofactor>
</comment>
<dbReference type="Pfam" id="PF00067">
    <property type="entry name" value="p450"/>
    <property type="match status" value="1"/>
</dbReference>
<dbReference type="InterPro" id="IPR047146">
    <property type="entry name" value="Cyt_P450_E_CYP52_fungi"/>
</dbReference>
<proteinExistence type="inferred from homology"/>
<dbReference type="PANTHER" id="PTHR24287">
    <property type="entry name" value="P450, PUTATIVE (EUROFUNG)-RELATED"/>
    <property type="match status" value="1"/>
</dbReference>
<name>A0ABR1P1T1_DIAER</name>
<organism evidence="11 12">
    <name type="scientific">Diaporthe eres</name>
    <name type="common">Phomopsis oblonga</name>
    <dbReference type="NCBI Taxonomy" id="83184"/>
    <lineage>
        <taxon>Eukaryota</taxon>
        <taxon>Fungi</taxon>
        <taxon>Dikarya</taxon>
        <taxon>Ascomycota</taxon>
        <taxon>Pezizomycotina</taxon>
        <taxon>Sordariomycetes</taxon>
        <taxon>Sordariomycetidae</taxon>
        <taxon>Diaporthales</taxon>
        <taxon>Diaporthaceae</taxon>
        <taxon>Diaporthe</taxon>
        <taxon>Diaporthe eres species complex</taxon>
    </lineage>
</organism>
<feature type="signal peptide" evidence="10">
    <location>
        <begin position="1"/>
        <end position="21"/>
    </location>
</feature>
<dbReference type="EMBL" id="JAKNSF020000057">
    <property type="protein sequence ID" value="KAK7724407.1"/>
    <property type="molecule type" value="Genomic_DNA"/>
</dbReference>
<evidence type="ECO:0000256" key="3">
    <source>
        <dbReference type="ARBA" id="ARBA00022617"/>
    </source>
</evidence>
<dbReference type="Gene3D" id="1.10.630.10">
    <property type="entry name" value="Cytochrome P450"/>
    <property type="match status" value="1"/>
</dbReference>
<dbReference type="PRINTS" id="PR00385">
    <property type="entry name" value="P450"/>
</dbReference>
<dbReference type="InterPro" id="IPR017972">
    <property type="entry name" value="Cyt_P450_CS"/>
</dbReference>
<evidence type="ECO:0000256" key="7">
    <source>
        <dbReference type="ARBA" id="ARBA00023033"/>
    </source>
</evidence>
<comment type="similarity">
    <text evidence="2 8">Belongs to the cytochrome P450 family.</text>
</comment>
<dbReference type="SUPFAM" id="SSF48264">
    <property type="entry name" value="Cytochrome P450"/>
    <property type="match status" value="1"/>
</dbReference>
<evidence type="ECO:0000256" key="8">
    <source>
        <dbReference type="RuleBase" id="RU000461"/>
    </source>
</evidence>
<keyword evidence="10" id="KW-0732">Signal</keyword>
<dbReference type="InterPro" id="IPR002974">
    <property type="entry name" value="Cyt_P450_E_CYP52_ascomycetes"/>
</dbReference>
<keyword evidence="5 8" id="KW-0560">Oxidoreductase</keyword>
<evidence type="ECO:0000256" key="5">
    <source>
        <dbReference type="ARBA" id="ARBA00023002"/>
    </source>
</evidence>
<evidence type="ECO:0000256" key="6">
    <source>
        <dbReference type="ARBA" id="ARBA00023004"/>
    </source>
</evidence>
<keyword evidence="12" id="KW-1185">Reference proteome</keyword>
<dbReference type="InterPro" id="IPR036396">
    <property type="entry name" value="Cyt_P450_sf"/>
</dbReference>
<evidence type="ECO:0000256" key="1">
    <source>
        <dbReference type="ARBA" id="ARBA00001971"/>
    </source>
</evidence>
<keyword evidence="6 8" id="KW-0408">Iron</keyword>
<protein>
    <recommendedName>
        <fullName evidence="13">N-alkane-inducible cytochrome P450</fullName>
    </recommendedName>
</protein>
<keyword evidence="4 8" id="KW-0479">Metal-binding</keyword>
<reference evidence="11 12" key="1">
    <citation type="submission" date="2024-02" db="EMBL/GenBank/DDBJ databases">
        <title>De novo assembly and annotation of 12 fungi associated with fruit tree decline syndrome in Ontario, Canada.</title>
        <authorList>
            <person name="Sulman M."/>
            <person name="Ellouze W."/>
            <person name="Ilyukhin E."/>
        </authorList>
    </citation>
    <scope>NUCLEOTIDE SEQUENCE [LARGE SCALE GENOMIC DNA]</scope>
    <source>
        <strain evidence="11 12">M169</strain>
    </source>
</reference>
<dbReference type="Proteomes" id="UP001430848">
    <property type="component" value="Unassembled WGS sequence"/>
</dbReference>
<evidence type="ECO:0000256" key="4">
    <source>
        <dbReference type="ARBA" id="ARBA00022723"/>
    </source>
</evidence>
<dbReference type="PRINTS" id="PR01239">
    <property type="entry name" value="EP450IICYP52"/>
</dbReference>
<dbReference type="CDD" id="cd11063">
    <property type="entry name" value="CYP52"/>
    <property type="match status" value="1"/>
</dbReference>
<accession>A0ABR1P1T1</accession>
<evidence type="ECO:0000256" key="2">
    <source>
        <dbReference type="ARBA" id="ARBA00010617"/>
    </source>
</evidence>
<evidence type="ECO:0008006" key="13">
    <source>
        <dbReference type="Google" id="ProtNLM"/>
    </source>
</evidence>
<dbReference type="InterPro" id="IPR002402">
    <property type="entry name" value="Cyt_P450_E_grp-II"/>
</dbReference>
<gene>
    <name evidence="11" type="ORF">SLS63_008664</name>
</gene>
<evidence type="ECO:0000256" key="9">
    <source>
        <dbReference type="SAM" id="MobiDB-lite"/>
    </source>
</evidence>
<keyword evidence="7 8" id="KW-0503">Monooxygenase</keyword>
<evidence type="ECO:0000313" key="11">
    <source>
        <dbReference type="EMBL" id="KAK7724407.1"/>
    </source>
</evidence>
<keyword evidence="3 8" id="KW-0349">Heme</keyword>